<proteinExistence type="predicted"/>
<sequence length="464" mass="49066">MKELAYKSASELIRGYKAGHFSPLEVLDAVLDRIDECEGRLNAWRLIDRRRARRRARASAARWTKGAPCGLLDGVPTAIKDVTETKDWPTLNGSLAINASGPWSVDAIVVERLKAHGAVILGKTETPEYAWRGITESELHGVTHNPWNLDWTPGGSSGGAGAAVSTGMVAIATGTDSGGSIRGPASFCSVVGFKPSFGRVPVWPASPMMMMEHCGPLTRTVRDAALAFSVMAGGDARDGYSIQEAAPNVLSQLGRGVKGLKIGFSPDLGVARVDDDVRQVTARSRKVFTDLGASVSRVQLNLSSAYALSDVVCDPIAARIRSRLGVKAKQLTNAALLRCANRGDAMSAVDFLDGEAGRIELRARMAAFHQKYDLLVAPTLTCAPFPVGHDQPPHRESSDGEFMATVAPFDLTGQPAISVPCGFSTAGGPIGLQIVGPLGSDALVLRAALAFEKAHPVGSLRPPL</sequence>
<dbReference type="InterPro" id="IPR020556">
    <property type="entry name" value="Amidase_CS"/>
</dbReference>
<dbReference type="EC" id="6.3.5.6" evidence="2"/>
<keyword evidence="2" id="KW-0436">Ligase</keyword>
<protein>
    <submittedName>
        <fullName evidence="2">Aspartyl-tRNA(Asn) amidotransferase subunit A @ Glutamyl-tRNA(Gln) amidotransferase subunit A</fullName>
        <ecNumber evidence="2">6.3.5.6</ecNumber>
        <ecNumber evidence="2">6.3.5.7</ecNumber>
    </submittedName>
</protein>
<dbReference type="InterPro" id="IPR023631">
    <property type="entry name" value="Amidase_dom"/>
</dbReference>
<dbReference type="PANTHER" id="PTHR11895">
    <property type="entry name" value="TRANSAMIDASE"/>
    <property type="match status" value="1"/>
</dbReference>
<dbReference type="GO" id="GO:0050566">
    <property type="term" value="F:asparaginyl-tRNA synthase (glutamine-hydrolyzing) activity"/>
    <property type="evidence" value="ECO:0007669"/>
    <property type="project" value="UniProtKB-EC"/>
</dbReference>
<evidence type="ECO:0000313" key="2">
    <source>
        <dbReference type="EMBL" id="CUS55053.1"/>
    </source>
</evidence>
<evidence type="ECO:0000259" key="1">
    <source>
        <dbReference type="Pfam" id="PF01425"/>
    </source>
</evidence>
<organism evidence="2">
    <name type="scientific">hydrothermal vent metagenome</name>
    <dbReference type="NCBI Taxonomy" id="652676"/>
    <lineage>
        <taxon>unclassified sequences</taxon>
        <taxon>metagenomes</taxon>
        <taxon>ecological metagenomes</taxon>
    </lineage>
</organism>
<dbReference type="Gene3D" id="3.90.1300.10">
    <property type="entry name" value="Amidase signature (AS) domain"/>
    <property type="match status" value="1"/>
</dbReference>
<gene>
    <name evidence="2" type="ORF">MGWOODY_XGa2121</name>
</gene>
<dbReference type="AlphaFoldDB" id="A0A160TVU9"/>
<keyword evidence="2" id="KW-0808">Transferase</keyword>
<dbReference type="NCBIfam" id="NF004815">
    <property type="entry name" value="PRK06169.1"/>
    <property type="match status" value="1"/>
</dbReference>
<dbReference type="SUPFAM" id="SSF75304">
    <property type="entry name" value="Amidase signature (AS) enzymes"/>
    <property type="match status" value="1"/>
</dbReference>
<dbReference type="GO" id="GO:0050567">
    <property type="term" value="F:glutaminyl-tRNA synthase (glutamine-hydrolyzing) activity"/>
    <property type="evidence" value="ECO:0007669"/>
    <property type="project" value="UniProtKB-EC"/>
</dbReference>
<dbReference type="InterPro" id="IPR000120">
    <property type="entry name" value="Amidase"/>
</dbReference>
<dbReference type="PANTHER" id="PTHR11895:SF7">
    <property type="entry name" value="GLUTAMYL-TRNA(GLN) AMIDOTRANSFERASE SUBUNIT A, MITOCHONDRIAL"/>
    <property type="match status" value="1"/>
</dbReference>
<feature type="domain" description="Amidase" evidence="1">
    <location>
        <begin position="25"/>
        <end position="445"/>
    </location>
</feature>
<dbReference type="PROSITE" id="PS00571">
    <property type="entry name" value="AMIDASES"/>
    <property type="match status" value="1"/>
</dbReference>
<dbReference type="EMBL" id="CZRL01000120">
    <property type="protein sequence ID" value="CUS55053.1"/>
    <property type="molecule type" value="Genomic_DNA"/>
</dbReference>
<reference evidence="2" key="1">
    <citation type="submission" date="2015-10" db="EMBL/GenBank/DDBJ databases">
        <authorList>
            <person name="Gilbert D.G."/>
        </authorList>
    </citation>
    <scope>NUCLEOTIDE SEQUENCE</scope>
</reference>
<dbReference type="InterPro" id="IPR036928">
    <property type="entry name" value="AS_sf"/>
</dbReference>
<name>A0A160TVU9_9ZZZZ</name>
<accession>A0A160TVU9</accession>
<dbReference type="Pfam" id="PF01425">
    <property type="entry name" value="Amidase"/>
    <property type="match status" value="1"/>
</dbReference>
<dbReference type="GO" id="GO:0016740">
    <property type="term" value="F:transferase activity"/>
    <property type="evidence" value="ECO:0007669"/>
    <property type="project" value="UniProtKB-KW"/>
</dbReference>
<dbReference type="EC" id="6.3.5.7" evidence="2"/>